<keyword evidence="2" id="KW-1185">Reference proteome</keyword>
<accession>A0ACC0LP30</accession>
<reference evidence="1" key="1">
    <citation type="submission" date="2022-02" db="EMBL/GenBank/DDBJ databases">
        <title>Plant Genome Project.</title>
        <authorList>
            <person name="Zhang R.-G."/>
        </authorList>
    </citation>
    <scope>NUCLEOTIDE SEQUENCE</scope>
    <source>
        <strain evidence="1">AT1</strain>
    </source>
</reference>
<sequence length="70" mass="7644">MPPLFSLKPLPYSWKKEMDRGSKATLPLTIPHRVFKSSAKDSTHCLIGIVLQGGLHDAAIVQANAKDTCL</sequence>
<name>A0ACC0LP30_RHOML</name>
<protein>
    <submittedName>
        <fullName evidence="1">Uncharacterized protein</fullName>
    </submittedName>
</protein>
<comment type="caution">
    <text evidence="1">The sequence shown here is derived from an EMBL/GenBank/DDBJ whole genome shotgun (WGS) entry which is preliminary data.</text>
</comment>
<organism evidence="1 2">
    <name type="scientific">Rhododendron molle</name>
    <name type="common">Chinese azalea</name>
    <name type="synonym">Azalea mollis</name>
    <dbReference type="NCBI Taxonomy" id="49168"/>
    <lineage>
        <taxon>Eukaryota</taxon>
        <taxon>Viridiplantae</taxon>
        <taxon>Streptophyta</taxon>
        <taxon>Embryophyta</taxon>
        <taxon>Tracheophyta</taxon>
        <taxon>Spermatophyta</taxon>
        <taxon>Magnoliopsida</taxon>
        <taxon>eudicotyledons</taxon>
        <taxon>Gunneridae</taxon>
        <taxon>Pentapetalae</taxon>
        <taxon>asterids</taxon>
        <taxon>Ericales</taxon>
        <taxon>Ericaceae</taxon>
        <taxon>Ericoideae</taxon>
        <taxon>Rhodoreae</taxon>
        <taxon>Rhododendron</taxon>
    </lineage>
</organism>
<evidence type="ECO:0000313" key="2">
    <source>
        <dbReference type="Proteomes" id="UP001062846"/>
    </source>
</evidence>
<proteinExistence type="predicted"/>
<gene>
    <name evidence="1" type="ORF">RHMOL_Rhmol11G0033100</name>
</gene>
<dbReference type="EMBL" id="CM046398">
    <property type="protein sequence ID" value="KAI8530147.1"/>
    <property type="molecule type" value="Genomic_DNA"/>
</dbReference>
<evidence type="ECO:0000313" key="1">
    <source>
        <dbReference type="EMBL" id="KAI8530147.1"/>
    </source>
</evidence>
<dbReference type="Proteomes" id="UP001062846">
    <property type="component" value="Chromosome 11"/>
</dbReference>